<evidence type="ECO:0000259" key="1">
    <source>
        <dbReference type="PROSITE" id="PS50181"/>
    </source>
</evidence>
<accession>A0A9P6CT05</accession>
<gene>
    <name evidence="2" type="ORF">BDN70DRAFT_998738</name>
</gene>
<dbReference type="AlphaFoldDB" id="A0A9P6CT05"/>
<reference evidence="2" key="1">
    <citation type="submission" date="2020-11" db="EMBL/GenBank/DDBJ databases">
        <authorList>
            <consortium name="DOE Joint Genome Institute"/>
            <person name="Ahrendt S."/>
            <person name="Riley R."/>
            <person name="Andreopoulos W."/>
            <person name="Labutti K."/>
            <person name="Pangilinan J."/>
            <person name="Ruiz-Duenas F.J."/>
            <person name="Barrasa J.M."/>
            <person name="Sanchez-Garcia M."/>
            <person name="Camarero S."/>
            <person name="Miyauchi S."/>
            <person name="Serrano A."/>
            <person name="Linde D."/>
            <person name="Babiker R."/>
            <person name="Drula E."/>
            <person name="Ayuso-Fernandez I."/>
            <person name="Pacheco R."/>
            <person name="Padilla G."/>
            <person name="Ferreira P."/>
            <person name="Barriuso J."/>
            <person name="Kellner H."/>
            <person name="Castanera R."/>
            <person name="Alfaro M."/>
            <person name="Ramirez L."/>
            <person name="Pisabarro A.G."/>
            <person name="Kuo A."/>
            <person name="Tritt A."/>
            <person name="Lipzen A."/>
            <person name="He G."/>
            <person name="Yan M."/>
            <person name="Ng V."/>
            <person name="Cullen D."/>
            <person name="Martin F."/>
            <person name="Rosso M.-N."/>
            <person name="Henrissat B."/>
            <person name="Hibbett D."/>
            <person name="Martinez A.T."/>
            <person name="Grigoriev I.V."/>
        </authorList>
    </citation>
    <scope>NUCLEOTIDE SEQUENCE</scope>
    <source>
        <strain evidence="2">CIRM-BRFM 674</strain>
    </source>
</reference>
<dbReference type="EMBL" id="MU155764">
    <property type="protein sequence ID" value="KAF9471083.1"/>
    <property type="molecule type" value="Genomic_DNA"/>
</dbReference>
<keyword evidence="3" id="KW-1185">Reference proteome</keyword>
<feature type="domain" description="F-box" evidence="1">
    <location>
        <begin position="2"/>
        <end position="48"/>
    </location>
</feature>
<dbReference type="Gene3D" id="1.20.1280.50">
    <property type="match status" value="1"/>
</dbReference>
<sequence length="568" mass="64936">MSSNLITIPLELTIRILAGLNSKSLMRCAMTCKYIYDVVENSPILRLIIESHFTGFKVVGITPSTQSLPDDILKTLERRRHSWLHPRWEKSLSIRLDNSDMRSFYRSGTFCRQGGNFMDITPLRADSPFFSGRCPGQTIKRTVEREFKVREGHSWVDPSQDLIVLVGEDEIPISLTETRIICIHLCTLSTDGPHPRAMHPLLQLTVPPNRESNDIHRAHVQIARNVLMIKFATVAWPQRYGKEMRVVIWDWTTSNLILDSASPTISDPEENLRRVNSAIGLLDSTHIFTASAATNAIHLYKIVQPTPEDLSTIQYQAKLHLPETRSNIKTLDIYHQNAGFSEAEGDICSESGVRLVVNDDDRIHALTIKFYHWINDYESSLEFVNLYVHQRVFMQYFLLHDHLGGPALDVSWDEWGPHNTRIVLLSYSENEWSGNVHCQRAICPNLDFHHETLYSTTGLLILDFSLSSVLPVQGMKVPFSTISYPSVSLEKCLDWRRRLATLVPQVTIFRSEIYLFKHNVESCLPCVLVDVHVDESQPYDTYQIDAYGVVCTKTDPEKMCHVVDVYDV</sequence>
<organism evidence="2 3">
    <name type="scientific">Pholiota conissans</name>
    <dbReference type="NCBI Taxonomy" id="109636"/>
    <lineage>
        <taxon>Eukaryota</taxon>
        <taxon>Fungi</taxon>
        <taxon>Dikarya</taxon>
        <taxon>Basidiomycota</taxon>
        <taxon>Agaricomycotina</taxon>
        <taxon>Agaricomycetes</taxon>
        <taxon>Agaricomycetidae</taxon>
        <taxon>Agaricales</taxon>
        <taxon>Agaricineae</taxon>
        <taxon>Strophariaceae</taxon>
        <taxon>Pholiota</taxon>
    </lineage>
</organism>
<protein>
    <recommendedName>
        <fullName evidence="1">F-box domain-containing protein</fullName>
    </recommendedName>
</protein>
<name>A0A9P6CT05_9AGAR</name>
<dbReference type="SMART" id="SM00256">
    <property type="entry name" value="FBOX"/>
    <property type="match status" value="1"/>
</dbReference>
<dbReference type="Proteomes" id="UP000807469">
    <property type="component" value="Unassembled WGS sequence"/>
</dbReference>
<evidence type="ECO:0000313" key="3">
    <source>
        <dbReference type="Proteomes" id="UP000807469"/>
    </source>
</evidence>
<dbReference type="SUPFAM" id="SSF81383">
    <property type="entry name" value="F-box domain"/>
    <property type="match status" value="1"/>
</dbReference>
<dbReference type="PROSITE" id="PS50181">
    <property type="entry name" value="FBOX"/>
    <property type="match status" value="1"/>
</dbReference>
<dbReference type="InterPro" id="IPR036047">
    <property type="entry name" value="F-box-like_dom_sf"/>
</dbReference>
<comment type="caution">
    <text evidence="2">The sequence shown here is derived from an EMBL/GenBank/DDBJ whole genome shotgun (WGS) entry which is preliminary data.</text>
</comment>
<evidence type="ECO:0000313" key="2">
    <source>
        <dbReference type="EMBL" id="KAF9471083.1"/>
    </source>
</evidence>
<proteinExistence type="predicted"/>
<dbReference type="OrthoDB" id="2745718at2759"/>
<dbReference type="InterPro" id="IPR001810">
    <property type="entry name" value="F-box_dom"/>
</dbReference>
<dbReference type="Pfam" id="PF00646">
    <property type="entry name" value="F-box"/>
    <property type="match status" value="1"/>
</dbReference>